<dbReference type="InterPro" id="IPR009051">
    <property type="entry name" value="Helical_ferredxn"/>
</dbReference>
<sequence>MALRSYAIIDSPAPLVAALRDESWQVIAPVERNGSLVLAPIRSANDLPRGRVDQASPGNVRIEEGRPERWFDYTLPASGWKRWLYPPRRQLWQATRVRDAFDLETPLPDPENVAFMGLRPCDLAAIERLDAVLGPEGAADTEYMRRRRHMLSVVVQCARAVETCFCAGMGTGPRAEHGFDLALTELETGLLVEAGSQRGVGILERLPSREAREKDIEEARAISQKTARMQRRSLPPSAAQNIAQAPDHPEWDRLAARCLACGNCTLVCPTCFCTDVEDTTDLSGKHAERWQVWDSCFATAFSFLHEGPVRTSVRSRYRHWLTHKLATWYDQFGTSGCVGCGRCIAWCPVGIDLTAAAEAIAQPASPKPASKGG</sequence>
<keyword evidence="3" id="KW-0411">Iron-sulfur</keyword>
<dbReference type="RefSeq" id="WP_386076280.1">
    <property type="nucleotide sequence ID" value="NZ_JBHTJT010000038.1"/>
</dbReference>
<dbReference type="EMBL" id="JBHTJT010000038">
    <property type="protein sequence ID" value="MFD0981346.1"/>
    <property type="molecule type" value="Genomic_DNA"/>
</dbReference>
<feature type="domain" description="4Fe-4S ferredoxin-type" evidence="5">
    <location>
        <begin position="328"/>
        <end position="356"/>
    </location>
</feature>
<evidence type="ECO:0000256" key="4">
    <source>
        <dbReference type="SAM" id="MobiDB-lite"/>
    </source>
</evidence>
<feature type="region of interest" description="Disordered" evidence="4">
    <location>
        <begin position="224"/>
        <end position="245"/>
    </location>
</feature>
<dbReference type="PROSITE" id="PS00198">
    <property type="entry name" value="4FE4S_FER_1"/>
    <property type="match status" value="2"/>
</dbReference>
<name>A0ABW3ITL2_9RHOB</name>
<evidence type="ECO:0000259" key="5">
    <source>
        <dbReference type="PROSITE" id="PS51379"/>
    </source>
</evidence>
<dbReference type="Proteomes" id="UP001597108">
    <property type="component" value="Unassembled WGS sequence"/>
</dbReference>
<dbReference type="Pfam" id="PF17179">
    <property type="entry name" value="Fer4_22"/>
    <property type="match status" value="1"/>
</dbReference>
<comment type="caution">
    <text evidence="6">The sequence shown here is derived from an EMBL/GenBank/DDBJ whole genome shotgun (WGS) entry which is preliminary data.</text>
</comment>
<evidence type="ECO:0000313" key="7">
    <source>
        <dbReference type="Proteomes" id="UP001597108"/>
    </source>
</evidence>
<dbReference type="PROSITE" id="PS51379">
    <property type="entry name" value="4FE4S_FER_2"/>
    <property type="match status" value="2"/>
</dbReference>
<dbReference type="SUPFAM" id="SSF46548">
    <property type="entry name" value="alpha-helical ferredoxin"/>
    <property type="match status" value="1"/>
</dbReference>
<keyword evidence="7" id="KW-1185">Reference proteome</keyword>
<keyword evidence="2" id="KW-0408">Iron</keyword>
<dbReference type="InterPro" id="IPR017900">
    <property type="entry name" value="4Fe4S_Fe_S_CS"/>
</dbReference>
<dbReference type="PANTHER" id="PTHR40447">
    <property type="entry name" value="ANAEROBIC SULFITE REDUCTASE SUBUNIT A"/>
    <property type="match status" value="1"/>
</dbReference>
<keyword evidence="1" id="KW-0479">Metal-binding</keyword>
<evidence type="ECO:0000256" key="1">
    <source>
        <dbReference type="ARBA" id="ARBA00022723"/>
    </source>
</evidence>
<protein>
    <submittedName>
        <fullName evidence="6">4Fe-4S dicluster domain-containing protein</fullName>
    </submittedName>
</protein>
<dbReference type="Gene3D" id="1.10.1060.10">
    <property type="entry name" value="Alpha-helical ferredoxin"/>
    <property type="match status" value="1"/>
</dbReference>
<gene>
    <name evidence="6" type="ORF">ACFQ2S_17045</name>
</gene>
<proteinExistence type="predicted"/>
<accession>A0ABW3ITL2</accession>
<feature type="domain" description="4Fe-4S ferredoxin-type" evidence="5">
    <location>
        <begin position="247"/>
        <end position="279"/>
    </location>
</feature>
<dbReference type="InterPro" id="IPR017896">
    <property type="entry name" value="4Fe4S_Fe-S-bd"/>
</dbReference>
<organism evidence="6 7">
    <name type="scientific">Tropicimonas aquimaris</name>
    <dbReference type="NCBI Taxonomy" id="914152"/>
    <lineage>
        <taxon>Bacteria</taxon>
        <taxon>Pseudomonadati</taxon>
        <taxon>Pseudomonadota</taxon>
        <taxon>Alphaproteobacteria</taxon>
        <taxon>Rhodobacterales</taxon>
        <taxon>Roseobacteraceae</taxon>
        <taxon>Tropicimonas</taxon>
    </lineage>
</organism>
<evidence type="ECO:0000256" key="3">
    <source>
        <dbReference type="ARBA" id="ARBA00023014"/>
    </source>
</evidence>
<dbReference type="PANTHER" id="PTHR40447:SF1">
    <property type="entry name" value="ANAEROBIC SULFITE REDUCTASE SUBUNIT A"/>
    <property type="match status" value="1"/>
</dbReference>
<reference evidence="7" key="1">
    <citation type="journal article" date="2019" name="Int. J. Syst. Evol. Microbiol.">
        <title>The Global Catalogue of Microorganisms (GCM) 10K type strain sequencing project: providing services to taxonomists for standard genome sequencing and annotation.</title>
        <authorList>
            <consortium name="The Broad Institute Genomics Platform"/>
            <consortium name="The Broad Institute Genome Sequencing Center for Infectious Disease"/>
            <person name="Wu L."/>
            <person name="Ma J."/>
        </authorList>
    </citation>
    <scope>NUCLEOTIDE SEQUENCE [LARGE SCALE GENOMIC DNA]</scope>
    <source>
        <strain evidence="7">CCUG 60524</strain>
    </source>
</reference>
<evidence type="ECO:0000313" key="6">
    <source>
        <dbReference type="EMBL" id="MFD0981346.1"/>
    </source>
</evidence>
<evidence type="ECO:0000256" key="2">
    <source>
        <dbReference type="ARBA" id="ARBA00023004"/>
    </source>
</evidence>